<feature type="region of interest" description="Disordered" evidence="1">
    <location>
        <begin position="1"/>
        <end position="26"/>
    </location>
</feature>
<evidence type="ECO:0000313" key="3">
    <source>
        <dbReference type="Proteomes" id="UP001303046"/>
    </source>
</evidence>
<gene>
    <name evidence="2" type="primary">Necator_chrX.g21989</name>
    <name evidence="2" type="ORF">RB195_021828</name>
</gene>
<evidence type="ECO:0000313" key="2">
    <source>
        <dbReference type="EMBL" id="KAK6760507.1"/>
    </source>
</evidence>
<comment type="caution">
    <text evidence="2">The sequence shown here is derived from an EMBL/GenBank/DDBJ whole genome shotgun (WGS) entry which is preliminary data.</text>
</comment>
<organism evidence="2 3">
    <name type="scientific">Necator americanus</name>
    <name type="common">Human hookworm</name>
    <dbReference type="NCBI Taxonomy" id="51031"/>
    <lineage>
        <taxon>Eukaryota</taxon>
        <taxon>Metazoa</taxon>
        <taxon>Ecdysozoa</taxon>
        <taxon>Nematoda</taxon>
        <taxon>Chromadorea</taxon>
        <taxon>Rhabditida</taxon>
        <taxon>Rhabditina</taxon>
        <taxon>Rhabditomorpha</taxon>
        <taxon>Strongyloidea</taxon>
        <taxon>Ancylostomatidae</taxon>
        <taxon>Bunostominae</taxon>
        <taxon>Necator</taxon>
    </lineage>
</organism>
<dbReference type="EMBL" id="JAVFWL010000006">
    <property type="protein sequence ID" value="KAK6760507.1"/>
    <property type="molecule type" value="Genomic_DNA"/>
</dbReference>
<accession>A0ABR1ECS7</accession>
<sequence>MPGAHVEHPSHRTPAEQGPIRDAWDDDTEGRIGSLNLSKPRPAIRVKGFSLLSFLDSRATSAARLLLLHQAYTRRARKPIQLPPLLVTPSHCGCEHPYFFRIHDFVNLKRRWCPISHPSPFGSSYDSEARRPKVTGQSSSPWRFGSLIYHLPEER</sequence>
<name>A0ABR1ECS7_NECAM</name>
<protein>
    <submittedName>
        <fullName evidence="2">Uncharacterized protein</fullName>
    </submittedName>
</protein>
<feature type="compositionally biased region" description="Basic and acidic residues" evidence="1">
    <location>
        <begin position="1"/>
        <end position="14"/>
    </location>
</feature>
<reference evidence="2 3" key="1">
    <citation type="submission" date="2023-08" db="EMBL/GenBank/DDBJ databases">
        <title>A Necator americanus chromosomal reference genome.</title>
        <authorList>
            <person name="Ilik V."/>
            <person name="Petrzelkova K.J."/>
            <person name="Pardy F."/>
            <person name="Fuh T."/>
            <person name="Niatou-Singa F.S."/>
            <person name="Gouil Q."/>
            <person name="Baker L."/>
            <person name="Ritchie M.E."/>
            <person name="Jex A.R."/>
            <person name="Gazzola D."/>
            <person name="Li H."/>
            <person name="Toshio Fujiwara R."/>
            <person name="Zhan B."/>
            <person name="Aroian R.V."/>
            <person name="Pafco B."/>
            <person name="Schwarz E.M."/>
        </authorList>
    </citation>
    <scope>NUCLEOTIDE SEQUENCE [LARGE SCALE GENOMIC DNA]</scope>
    <source>
        <strain evidence="2 3">Aroian</strain>
        <tissue evidence="2">Whole animal</tissue>
    </source>
</reference>
<evidence type="ECO:0000256" key="1">
    <source>
        <dbReference type="SAM" id="MobiDB-lite"/>
    </source>
</evidence>
<proteinExistence type="predicted"/>
<keyword evidence="3" id="KW-1185">Reference proteome</keyword>
<dbReference type="Proteomes" id="UP001303046">
    <property type="component" value="Unassembled WGS sequence"/>
</dbReference>